<evidence type="ECO:0000313" key="2">
    <source>
        <dbReference type="Proteomes" id="UP001595632"/>
    </source>
</evidence>
<dbReference type="InterPro" id="IPR052891">
    <property type="entry name" value="DNA-3mA_glycosylase"/>
</dbReference>
<dbReference type="InterPro" id="IPR005019">
    <property type="entry name" value="Adenine_glyco"/>
</dbReference>
<dbReference type="PANTHER" id="PTHR30037:SF3">
    <property type="entry name" value="BLR0857 PROTEIN"/>
    <property type="match status" value="1"/>
</dbReference>
<keyword evidence="1" id="KW-0378">Hydrolase</keyword>
<protein>
    <submittedName>
        <fullName evidence="1">DNA-3-methyladenine glycosylase I</fullName>
        <ecNumber evidence="1">3.2.2.20</ecNumber>
    </submittedName>
</protein>
<reference evidence="2" key="1">
    <citation type="journal article" date="2019" name="Int. J. Syst. Evol. Microbiol.">
        <title>The Global Catalogue of Microorganisms (GCM) 10K type strain sequencing project: providing services to taxonomists for standard genome sequencing and annotation.</title>
        <authorList>
            <consortium name="The Broad Institute Genomics Platform"/>
            <consortium name="The Broad Institute Genome Sequencing Center for Infectious Disease"/>
            <person name="Wu L."/>
            <person name="Ma J."/>
        </authorList>
    </citation>
    <scope>NUCLEOTIDE SEQUENCE [LARGE SCALE GENOMIC DNA]</scope>
    <source>
        <strain evidence="2">KCTC 52366</strain>
    </source>
</reference>
<dbReference type="InterPro" id="IPR011257">
    <property type="entry name" value="DNA_glycosylase"/>
</dbReference>
<sequence length="221" mass="24580">MRRFDEIFAIAADRKGGEDVLESLLDRPRPAAELAAIPDDRWLSKFTQMIFNSGFNWKVVESKWPGFEDAFAGFDVGRCSMMDDDWFDALLKDTRIVRHGAKIRSVRDNAVMLRDLADHHGSAARCFADWPREDFAGLLALLKTRGNRLGGNTGAYALRFMGVDSFIPSQDVVARLVAEGVIDKAPTSRTAMAKVQAAFNDWAAESGRSFTEISRVLAMSV</sequence>
<proteinExistence type="predicted"/>
<dbReference type="RefSeq" id="WP_275631665.1">
    <property type="nucleotide sequence ID" value="NZ_JARGYD010000002.1"/>
</dbReference>
<dbReference type="GO" id="GO:0008725">
    <property type="term" value="F:DNA-3-methyladenine glycosylase activity"/>
    <property type="evidence" value="ECO:0007669"/>
    <property type="project" value="UniProtKB-EC"/>
</dbReference>
<dbReference type="Proteomes" id="UP001595632">
    <property type="component" value="Unassembled WGS sequence"/>
</dbReference>
<dbReference type="Gene3D" id="1.10.340.30">
    <property type="entry name" value="Hypothetical protein, domain 2"/>
    <property type="match status" value="1"/>
</dbReference>
<gene>
    <name evidence="1" type="ORF">ACFOGP_05215</name>
</gene>
<organism evidence="1 2">
    <name type="scientific">Psychromarinibacter halotolerans</name>
    <dbReference type="NCBI Taxonomy" id="1775175"/>
    <lineage>
        <taxon>Bacteria</taxon>
        <taxon>Pseudomonadati</taxon>
        <taxon>Pseudomonadota</taxon>
        <taxon>Alphaproteobacteria</taxon>
        <taxon>Rhodobacterales</taxon>
        <taxon>Paracoccaceae</taxon>
        <taxon>Psychromarinibacter</taxon>
    </lineage>
</organism>
<dbReference type="PANTHER" id="PTHR30037">
    <property type="entry name" value="DNA-3-METHYLADENINE GLYCOSYLASE 1"/>
    <property type="match status" value="1"/>
</dbReference>
<name>A0ABV7GNQ2_9RHOB</name>
<keyword evidence="2" id="KW-1185">Reference proteome</keyword>
<dbReference type="SUPFAM" id="SSF48150">
    <property type="entry name" value="DNA-glycosylase"/>
    <property type="match status" value="1"/>
</dbReference>
<dbReference type="EMBL" id="JBHRTB010000010">
    <property type="protein sequence ID" value="MFC3142096.1"/>
    <property type="molecule type" value="Genomic_DNA"/>
</dbReference>
<comment type="caution">
    <text evidence="1">The sequence shown here is derived from an EMBL/GenBank/DDBJ whole genome shotgun (WGS) entry which is preliminary data.</text>
</comment>
<dbReference type="Pfam" id="PF03352">
    <property type="entry name" value="Adenine_glyco"/>
    <property type="match status" value="1"/>
</dbReference>
<keyword evidence="1" id="KW-0326">Glycosidase</keyword>
<dbReference type="EC" id="3.2.2.20" evidence="1"/>
<accession>A0ABV7GNQ2</accession>
<evidence type="ECO:0000313" key="1">
    <source>
        <dbReference type="EMBL" id="MFC3142096.1"/>
    </source>
</evidence>